<evidence type="ECO:0000256" key="1">
    <source>
        <dbReference type="SAM" id="Phobius"/>
    </source>
</evidence>
<dbReference type="AlphaFoldDB" id="G9XVW8"/>
<feature type="transmembrane region" description="Helical" evidence="1">
    <location>
        <begin position="27"/>
        <end position="49"/>
    </location>
</feature>
<dbReference type="HOGENOM" id="CLU_873537_0_0_9"/>
<dbReference type="Proteomes" id="UP000004416">
    <property type="component" value="Unassembled WGS sequence"/>
</dbReference>
<protein>
    <submittedName>
        <fullName evidence="2">Uncharacterized protein</fullName>
    </submittedName>
</protein>
<reference evidence="2 3" key="1">
    <citation type="submission" date="2011-08" db="EMBL/GenBank/DDBJ databases">
        <authorList>
            <person name="Weinstock G."/>
            <person name="Sodergren E."/>
            <person name="Clifton S."/>
            <person name="Fulton L."/>
            <person name="Fulton B."/>
            <person name="Courtney L."/>
            <person name="Fronick C."/>
            <person name="Harrison M."/>
            <person name="Strong C."/>
            <person name="Farmer C."/>
            <person name="Delahaunty K."/>
            <person name="Markovic C."/>
            <person name="Hall O."/>
            <person name="Minx P."/>
            <person name="Tomlinson C."/>
            <person name="Mitreva M."/>
            <person name="Hou S."/>
            <person name="Chen J."/>
            <person name="Wollam A."/>
            <person name="Pepin K.H."/>
            <person name="Johnson M."/>
            <person name="Bhonagiri V."/>
            <person name="Zhang X."/>
            <person name="Suruliraj S."/>
            <person name="Warren W."/>
            <person name="Chinwalla A."/>
            <person name="Mardis E.R."/>
            <person name="Wilson R.K."/>
        </authorList>
    </citation>
    <scope>NUCLEOTIDE SEQUENCE [LARGE SCALE GENOMIC DNA]</scope>
    <source>
        <strain evidence="2 3">DP7</strain>
    </source>
</reference>
<evidence type="ECO:0000313" key="2">
    <source>
        <dbReference type="EMBL" id="EHL04231.1"/>
    </source>
</evidence>
<proteinExistence type="predicted"/>
<keyword evidence="1" id="KW-0812">Transmembrane</keyword>
<dbReference type="PATRIC" id="fig|537010.4.peg.4795"/>
<dbReference type="EMBL" id="AFZX01000137">
    <property type="protein sequence ID" value="EHL04231.1"/>
    <property type="molecule type" value="Genomic_DNA"/>
</dbReference>
<evidence type="ECO:0000313" key="3">
    <source>
        <dbReference type="Proteomes" id="UP000004416"/>
    </source>
</evidence>
<gene>
    <name evidence="2" type="ORF">HMPREF0322_05151</name>
</gene>
<keyword evidence="1" id="KW-0472">Membrane</keyword>
<organism evidence="2 3">
    <name type="scientific">Desulfitobacterium hafniense DP7</name>
    <dbReference type="NCBI Taxonomy" id="537010"/>
    <lineage>
        <taxon>Bacteria</taxon>
        <taxon>Bacillati</taxon>
        <taxon>Bacillota</taxon>
        <taxon>Clostridia</taxon>
        <taxon>Eubacteriales</taxon>
        <taxon>Desulfitobacteriaceae</taxon>
        <taxon>Desulfitobacterium</taxon>
    </lineage>
</organism>
<comment type="caution">
    <text evidence="2">The sequence shown here is derived from an EMBL/GenBank/DDBJ whole genome shotgun (WGS) entry which is preliminary data.</text>
</comment>
<name>G9XVW8_DESHA</name>
<keyword evidence="1" id="KW-1133">Transmembrane helix</keyword>
<accession>G9XVW8</accession>
<sequence>MQRKKRHDAKKRRGILGGMIRNKIKQVCWAIVHFIYSIIKPITPLRILGLFVAKHRLLAYRKYARIKRIYGADCVICTCALLGTGDYYLNGMYLKAWLGKNKITNYVFNVPTPQHLRIINMFDYMSSHTHKVGDNGFLNGFKFFLGNYPIDYHYFFVGTGASYRGFLEMYPYTSFLFGYKGFTMLDCYLRLGFELPADTVRVPAKFSDDTVALDKLIASANAIRGKTILLSPYAVSYDAFSPQFWNIIVWVLKRRGYHLLTNVGKNEQPLKGTKALLVPYEFSVPFLNFAGGFIGIRTGLCDIISTSVCKKVVIHPYYAINWPNGTSLGFTGLKNMGLCDDAVELVLTENNANEREILRAILKEFP</sequence>